<name>C3JCL8_POREA</name>
<keyword evidence="2" id="KW-1185">Reference proteome</keyword>
<accession>C3JCL8</accession>
<evidence type="ECO:0000313" key="1">
    <source>
        <dbReference type="EMBL" id="EEN82079.1"/>
    </source>
</evidence>
<dbReference type="AlphaFoldDB" id="C3JCL8"/>
<evidence type="ECO:0000313" key="2">
    <source>
        <dbReference type="Proteomes" id="UP000004295"/>
    </source>
</evidence>
<proteinExistence type="predicted"/>
<reference evidence="1 2" key="1">
    <citation type="submission" date="2009-04" db="EMBL/GenBank/DDBJ databases">
        <authorList>
            <person name="Sebastian Y."/>
            <person name="Madupu R."/>
            <person name="Durkin A.S."/>
            <person name="Torralba M."/>
            <person name="Methe B."/>
            <person name="Sutton G.G."/>
            <person name="Strausberg R.L."/>
            <person name="Nelson K.E."/>
        </authorList>
    </citation>
    <scope>NUCLEOTIDE SEQUENCE [LARGE SCALE GENOMIC DNA]</scope>
    <source>
        <strain evidence="2">ATCC 35406 / BCRC 14492 / JCM 8526 / NCTC 13058 / HG 370</strain>
    </source>
</reference>
<protein>
    <submittedName>
        <fullName evidence="1">Uncharacterized protein</fullName>
    </submittedName>
</protein>
<dbReference type="EMBL" id="ACNN01000034">
    <property type="protein sequence ID" value="EEN82079.1"/>
    <property type="molecule type" value="Genomic_DNA"/>
</dbReference>
<sequence length="46" mass="5135">MTTNHACHTIFIRIFVGVYVDTESAMYPYYIDNSSGGALDSYSLPL</sequence>
<gene>
    <name evidence="1" type="ORF">POREN0001_1634</name>
</gene>
<comment type="caution">
    <text evidence="1">The sequence shown here is derived from an EMBL/GenBank/DDBJ whole genome shotgun (WGS) entry which is preliminary data.</text>
</comment>
<organism evidence="1 2">
    <name type="scientific">Porphyromonas endodontalis (strain ATCC 35406 / DSM 24491 / JCM 8526 / CCUG 16442 / BCRC 14492 / NCTC 13058 / HG 370)</name>
    <name type="common">Bacteroides endodontalis</name>
    <dbReference type="NCBI Taxonomy" id="553175"/>
    <lineage>
        <taxon>Bacteria</taxon>
        <taxon>Pseudomonadati</taxon>
        <taxon>Bacteroidota</taxon>
        <taxon>Bacteroidia</taxon>
        <taxon>Bacteroidales</taxon>
        <taxon>Porphyromonadaceae</taxon>
        <taxon>Porphyromonas</taxon>
    </lineage>
</organism>
<dbReference type="Proteomes" id="UP000004295">
    <property type="component" value="Unassembled WGS sequence"/>
</dbReference>